<dbReference type="GO" id="GO:0005886">
    <property type="term" value="C:plasma membrane"/>
    <property type="evidence" value="ECO:0007669"/>
    <property type="project" value="UniProtKB-SubCell"/>
</dbReference>
<evidence type="ECO:0000313" key="14">
    <source>
        <dbReference type="Proteomes" id="UP000293902"/>
    </source>
</evidence>
<organism evidence="12 13">
    <name type="scientific">Desulfobacter hydrogenophilus</name>
    <dbReference type="NCBI Taxonomy" id="2291"/>
    <lineage>
        <taxon>Bacteria</taxon>
        <taxon>Pseudomonadati</taxon>
        <taxon>Thermodesulfobacteriota</taxon>
        <taxon>Desulfobacteria</taxon>
        <taxon>Desulfobacterales</taxon>
        <taxon>Desulfobacteraceae</taxon>
        <taxon>Desulfobacter</taxon>
    </lineage>
</organism>
<dbReference type="AlphaFoldDB" id="A0A328FH32"/>
<dbReference type="PANTHER" id="PTHR35011">
    <property type="entry name" value="2,3-DIKETO-L-GULONATE TRAP TRANSPORTER SMALL PERMEASE PROTEIN YIAM"/>
    <property type="match status" value="1"/>
</dbReference>
<dbReference type="EMBL" id="CP036313">
    <property type="protein sequence ID" value="QBH12903.1"/>
    <property type="molecule type" value="Genomic_DNA"/>
</dbReference>
<gene>
    <name evidence="12" type="ORF">DO021_00220</name>
    <name evidence="11" type="ORF">EYB58_08235</name>
</gene>
<keyword evidence="4" id="KW-0997">Cell inner membrane</keyword>
<evidence type="ECO:0000256" key="8">
    <source>
        <dbReference type="ARBA" id="ARBA00038436"/>
    </source>
</evidence>
<keyword evidence="7 9" id="KW-0472">Membrane</keyword>
<evidence type="ECO:0000256" key="2">
    <source>
        <dbReference type="ARBA" id="ARBA00022448"/>
    </source>
</evidence>
<reference evidence="12 13" key="1">
    <citation type="submission" date="2018-06" db="EMBL/GenBank/DDBJ databases">
        <title>Complete Genome Sequence of Desulfobacter hydrogenophilus (DSM3380).</title>
        <authorList>
            <person name="Marietou A."/>
            <person name="Schreiber L."/>
            <person name="Marshall I."/>
            <person name="Jorgensen B."/>
        </authorList>
    </citation>
    <scope>NUCLEOTIDE SEQUENCE [LARGE SCALE GENOMIC DNA]</scope>
    <source>
        <strain evidence="12 13">DSM 3380</strain>
    </source>
</reference>
<comment type="similarity">
    <text evidence="8">Belongs to the TRAP transporter small permease family.</text>
</comment>
<evidence type="ECO:0000256" key="7">
    <source>
        <dbReference type="ARBA" id="ARBA00023136"/>
    </source>
</evidence>
<proteinExistence type="inferred from homology"/>
<evidence type="ECO:0000256" key="1">
    <source>
        <dbReference type="ARBA" id="ARBA00004429"/>
    </source>
</evidence>
<dbReference type="OrthoDB" id="5420680at2"/>
<evidence type="ECO:0000256" key="4">
    <source>
        <dbReference type="ARBA" id="ARBA00022519"/>
    </source>
</evidence>
<sequence>MKLLDRILNLVSDLLRSAGALALTLMMLITVADVAGRFFKHPIFGSVELVGFFAVAVAAAALPHTYKVGGHVGVEIITRLLPRKIRLLLDLFTRTLTLILFSVVAWQMFVYAKDMQQAGEVSMNLEFPLHYIVLVLAVSLAFFSGTILQQIVDTVNQLRKGTTG</sequence>
<evidence type="ECO:0000256" key="3">
    <source>
        <dbReference type="ARBA" id="ARBA00022475"/>
    </source>
</evidence>
<keyword evidence="14" id="KW-1185">Reference proteome</keyword>
<keyword evidence="2" id="KW-0813">Transport</keyword>
<dbReference type="Pfam" id="PF04290">
    <property type="entry name" value="DctQ"/>
    <property type="match status" value="1"/>
</dbReference>
<dbReference type="InterPro" id="IPR007387">
    <property type="entry name" value="TRAP_DctQ"/>
</dbReference>
<dbReference type="Proteomes" id="UP000248798">
    <property type="component" value="Unassembled WGS sequence"/>
</dbReference>
<dbReference type="PANTHER" id="PTHR35011:SF10">
    <property type="entry name" value="TRAP TRANSPORTER SMALL PERMEASE PROTEIN"/>
    <property type="match status" value="1"/>
</dbReference>
<evidence type="ECO:0000259" key="10">
    <source>
        <dbReference type="Pfam" id="PF04290"/>
    </source>
</evidence>
<comment type="subcellular location">
    <subcellularLocation>
        <location evidence="1">Cell inner membrane</location>
        <topology evidence="1">Multi-pass membrane protein</topology>
    </subcellularLocation>
</comment>
<keyword evidence="5 9" id="KW-0812">Transmembrane</keyword>
<evidence type="ECO:0000256" key="5">
    <source>
        <dbReference type="ARBA" id="ARBA00022692"/>
    </source>
</evidence>
<dbReference type="EMBL" id="QLNI01000001">
    <property type="protein sequence ID" value="RAM03888.1"/>
    <property type="molecule type" value="Genomic_DNA"/>
</dbReference>
<dbReference type="RefSeq" id="WP_111952515.1">
    <property type="nucleotide sequence ID" value="NZ_CP036313.1"/>
</dbReference>
<dbReference type="GO" id="GO:0015740">
    <property type="term" value="P:C4-dicarboxylate transport"/>
    <property type="evidence" value="ECO:0007669"/>
    <property type="project" value="TreeGrafter"/>
</dbReference>
<keyword evidence="6 9" id="KW-1133">Transmembrane helix</keyword>
<evidence type="ECO:0000313" key="11">
    <source>
        <dbReference type="EMBL" id="QBH12903.1"/>
    </source>
</evidence>
<feature type="transmembrane region" description="Helical" evidence="9">
    <location>
        <begin position="87"/>
        <end position="109"/>
    </location>
</feature>
<evidence type="ECO:0000313" key="13">
    <source>
        <dbReference type="Proteomes" id="UP000248798"/>
    </source>
</evidence>
<evidence type="ECO:0000256" key="9">
    <source>
        <dbReference type="SAM" id="Phobius"/>
    </source>
</evidence>
<reference evidence="11 14" key="2">
    <citation type="submission" date="2019-02" db="EMBL/GenBank/DDBJ databases">
        <title>Complete genome sequence of Desulfobacter hydrogenophilus AcRS1.</title>
        <authorList>
            <person name="Marietou A."/>
            <person name="Lund M.B."/>
            <person name="Marshall I.P.G."/>
            <person name="Schreiber L."/>
            <person name="Jorgensen B."/>
        </authorList>
    </citation>
    <scope>NUCLEOTIDE SEQUENCE [LARGE SCALE GENOMIC DNA]</scope>
    <source>
        <strain evidence="11 14">AcRS1</strain>
    </source>
</reference>
<evidence type="ECO:0000256" key="6">
    <source>
        <dbReference type="ARBA" id="ARBA00022989"/>
    </source>
</evidence>
<dbReference type="GO" id="GO:0022857">
    <property type="term" value="F:transmembrane transporter activity"/>
    <property type="evidence" value="ECO:0007669"/>
    <property type="project" value="TreeGrafter"/>
</dbReference>
<keyword evidence="3" id="KW-1003">Cell membrane</keyword>
<dbReference type="Proteomes" id="UP000293902">
    <property type="component" value="Chromosome"/>
</dbReference>
<dbReference type="InterPro" id="IPR055348">
    <property type="entry name" value="DctQ"/>
</dbReference>
<feature type="domain" description="Tripartite ATP-independent periplasmic transporters DctQ component" evidence="10">
    <location>
        <begin position="26"/>
        <end position="155"/>
    </location>
</feature>
<feature type="transmembrane region" description="Helical" evidence="9">
    <location>
        <begin position="7"/>
        <end position="31"/>
    </location>
</feature>
<protein>
    <submittedName>
        <fullName evidence="12">TRAP transporter small permease</fullName>
    </submittedName>
</protein>
<evidence type="ECO:0000313" key="12">
    <source>
        <dbReference type="EMBL" id="RAM03888.1"/>
    </source>
</evidence>
<feature type="transmembrane region" description="Helical" evidence="9">
    <location>
        <begin position="43"/>
        <end position="66"/>
    </location>
</feature>
<feature type="transmembrane region" description="Helical" evidence="9">
    <location>
        <begin position="129"/>
        <end position="152"/>
    </location>
</feature>
<accession>A0A328FH32</accession>
<name>A0A328FH32_9BACT</name>